<evidence type="ECO:0000256" key="8">
    <source>
        <dbReference type="SAM" id="Phobius"/>
    </source>
</evidence>
<evidence type="ECO:0000256" key="3">
    <source>
        <dbReference type="ARBA" id="ARBA00022989"/>
    </source>
</evidence>
<evidence type="ECO:0000256" key="1">
    <source>
        <dbReference type="ARBA" id="ARBA00004141"/>
    </source>
</evidence>
<dbReference type="PROSITE" id="PS50262">
    <property type="entry name" value="G_PROTEIN_RECEP_F1_2"/>
    <property type="match status" value="1"/>
</dbReference>
<dbReference type="PANTHER" id="PTHR24243:SF233">
    <property type="entry name" value="THYROTROPIN-RELEASING HORMONE RECEPTOR"/>
    <property type="match status" value="1"/>
</dbReference>
<evidence type="ECO:0000259" key="9">
    <source>
        <dbReference type="PROSITE" id="PS50262"/>
    </source>
</evidence>
<sequence length="315" mass="35879">MSTIDGIRYATLQVNRYVSIILLLLGTISNLLCCLVFTQRTLRSNPCALYFLVVNISNIISLTAGIPPRMLNSWNILADQTETISSLCKIRLLVVLASRNISSWLLVCAAIDRCFLSSSKADTRRRSNRKQAVRLIIIVSIMSLAFWTECLYCFDANLIGTPLRCYAKSANCRIFNDLAQVFVTTMIPSTIMMIAGLYTIKNIRQARRILPATVNPILSRGRKTESNLTKMLFLQVIFLTIFNLPQAIQKFYLTYTFYDSRSLLQTTIENLLFNIVLLLTYVSSCVPFCLYILTGDVFRMKLVRIIRTIVHYVKC</sequence>
<keyword evidence="6" id="KW-0675">Receptor</keyword>
<accession>A0A813RT86</accession>
<dbReference type="EMBL" id="CAJNOJ010000001">
    <property type="protein sequence ID" value="CAF0720988.1"/>
    <property type="molecule type" value="Genomic_DNA"/>
</dbReference>
<dbReference type="InterPro" id="IPR017452">
    <property type="entry name" value="GPCR_Rhodpsn_7TM"/>
</dbReference>
<evidence type="ECO:0000313" key="10">
    <source>
        <dbReference type="EMBL" id="CAF0720988.1"/>
    </source>
</evidence>
<dbReference type="Proteomes" id="UP000663852">
    <property type="component" value="Unassembled WGS sequence"/>
</dbReference>
<feature type="transmembrane region" description="Helical" evidence="8">
    <location>
        <begin position="17"/>
        <end position="37"/>
    </location>
</feature>
<evidence type="ECO:0000256" key="4">
    <source>
        <dbReference type="ARBA" id="ARBA00023040"/>
    </source>
</evidence>
<name>A0A813RT86_ADIRI</name>
<dbReference type="EMBL" id="CAJNOR010000073">
    <property type="protein sequence ID" value="CAF0785284.1"/>
    <property type="molecule type" value="Genomic_DNA"/>
</dbReference>
<feature type="domain" description="G-protein coupled receptors family 1 profile" evidence="9">
    <location>
        <begin position="29"/>
        <end position="291"/>
    </location>
</feature>
<keyword evidence="5 8" id="KW-0472">Membrane</keyword>
<dbReference type="Proteomes" id="UP000663828">
    <property type="component" value="Unassembled WGS sequence"/>
</dbReference>
<evidence type="ECO:0000256" key="6">
    <source>
        <dbReference type="ARBA" id="ARBA00023170"/>
    </source>
</evidence>
<evidence type="ECO:0000256" key="5">
    <source>
        <dbReference type="ARBA" id="ARBA00023136"/>
    </source>
</evidence>
<feature type="transmembrane region" description="Helical" evidence="8">
    <location>
        <begin position="49"/>
        <end position="70"/>
    </location>
</feature>
<dbReference type="InterPro" id="IPR000276">
    <property type="entry name" value="GPCR_Rhodpsn"/>
</dbReference>
<feature type="transmembrane region" description="Helical" evidence="8">
    <location>
        <begin position="232"/>
        <end position="252"/>
    </location>
</feature>
<evidence type="ECO:0000313" key="12">
    <source>
        <dbReference type="Proteomes" id="UP000663828"/>
    </source>
</evidence>
<evidence type="ECO:0000256" key="7">
    <source>
        <dbReference type="ARBA" id="ARBA00023224"/>
    </source>
</evidence>
<dbReference type="PANTHER" id="PTHR24243">
    <property type="entry name" value="G-PROTEIN COUPLED RECEPTOR"/>
    <property type="match status" value="1"/>
</dbReference>
<dbReference type="Pfam" id="PF00001">
    <property type="entry name" value="7tm_1"/>
    <property type="match status" value="1"/>
</dbReference>
<keyword evidence="12" id="KW-1185">Reference proteome</keyword>
<feature type="transmembrane region" description="Helical" evidence="8">
    <location>
        <begin position="178"/>
        <end position="200"/>
    </location>
</feature>
<protein>
    <recommendedName>
        <fullName evidence="9">G-protein coupled receptors family 1 profile domain-containing protein</fullName>
    </recommendedName>
</protein>
<dbReference type="GO" id="GO:0005886">
    <property type="term" value="C:plasma membrane"/>
    <property type="evidence" value="ECO:0007669"/>
    <property type="project" value="TreeGrafter"/>
</dbReference>
<keyword evidence="3 8" id="KW-1133">Transmembrane helix</keyword>
<proteinExistence type="predicted"/>
<evidence type="ECO:0000256" key="2">
    <source>
        <dbReference type="ARBA" id="ARBA00022692"/>
    </source>
</evidence>
<comment type="caution">
    <text evidence="11">The sequence shown here is derived from an EMBL/GenBank/DDBJ whole genome shotgun (WGS) entry which is preliminary data.</text>
</comment>
<evidence type="ECO:0000313" key="11">
    <source>
        <dbReference type="EMBL" id="CAF0785284.1"/>
    </source>
</evidence>
<keyword evidence="2 8" id="KW-0812">Transmembrane</keyword>
<keyword evidence="7" id="KW-0807">Transducer</keyword>
<reference evidence="11" key="1">
    <citation type="submission" date="2021-02" db="EMBL/GenBank/DDBJ databases">
        <authorList>
            <person name="Nowell W R."/>
        </authorList>
    </citation>
    <scope>NUCLEOTIDE SEQUENCE</scope>
</reference>
<dbReference type="OrthoDB" id="9990906at2759"/>
<dbReference type="SUPFAM" id="SSF81321">
    <property type="entry name" value="Family A G protein-coupled receptor-like"/>
    <property type="match status" value="1"/>
</dbReference>
<feature type="transmembrane region" description="Helical" evidence="8">
    <location>
        <begin position="272"/>
        <end position="294"/>
    </location>
</feature>
<keyword evidence="4" id="KW-0297">G-protein coupled receptor</keyword>
<dbReference type="GO" id="GO:0004930">
    <property type="term" value="F:G protein-coupled receptor activity"/>
    <property type="evidence" value="ECO:0007669"/>
    <property type="project" value="UniProtKB-KW"/>
</dbReference>
<comment type="subcellular location">
    <subcellularLocation>
        <location evidence="1">Membrane</location>
        <topology evidence="1">Multi-pass membrane protein</topology>
    </subcellularLocation>
</comment>
<dbReference type="AlphaFoldDB" id="A0A813RT86"/>
<gene>
    <name evidence="10" type="ORF">EDS130_LOCUS246</name>
    <name evidence="11" type="ORF">XAT740_LOCUS2194</name>
</gene>
<dbReference type="Gene3D" id="1.20.1070.10">
    <property type="entry name" value="Rhodopsin 7-helix transmembrane proteins"/>
    <property type="match status" value="1"/>
</dbReference>
<organism evidence="11 12">
    <name type="scientific">Adineta ricciae</name>
    <name type="common">Rotifer</name>
    <dbReference type="NCBI Taxonomy" id="249248"/>
    <lineage>
        <taxon>Eukaryota</taxon>
        <taxon>Metazoa</taxon>
        <taxon>Spiralia</taxon>
        <taxon>Gnathifera</taxon>
        <taxon>Rotifera</taxon>
        <taxon>Eurotatoria</taxon>
        <taxon>Bdelloidea</taxon>
        <taxon>Adinetida</taxon>
        <taxon>Adinetidae</taxon>
        <taxon>Adineta</taxon>
    </lineage>
</organism>
<feature type="transmembrane region" description="Helical" evidence="8">
    <location>
        <begin position="132"/>
        <end position="154"/>
    </location>
</feature>